<keyword evidence="1" id="KW-0732">Signal</keyword>
<evidence type="ECO:0000313" key="3">
    <source>
        <dbReference type="EMBL" id="QDU41222.1"/>
    </source>
</evidence>
<dbReference type="Pfam" id="PF00857">
    <property type="entry name" value="Isochorismatase"/>
    <property type="match status" value="1"/>
</dbReference>
<dbReference type="Gene3D" id="3.40.50.850">
    <property type="entry name" value="Isochorismatase-like"/>
    <property type="match status" value="1"/>
</dbReference>
<dbReference type="RefSeq" id="WP_145372418.1">
    <property type="nucleotide sequence ID" value="NZ_CP036275.1"/>
</dbReference>
<dbReference type="InterPro" id="IPR036380">
    <property type="entry name" value="Isochorismatase-like_sf"/>
</dbReference>
<dbReference type="KEGG" id="mri:Mal4_55870"/>
<evidence type="ECO:0000256" key="1">
    <source>
        <dbReference type="SAM" id="SignalP"/>
    </source>
</evidence>
<reference evidence="3 4" key="1">
    <citation type="submission" date="2019-02" db="EMBL/GenBank/DDBJ databases">
        <title>Deep-cultivation of Planctomycetes and their phenomic and genomic characterization uncovers novel biology.</title>
        <authorList>
            <person name="Wiegand S."/>
            <person name="Jogler M."/>
            <person name="Boedeker C."/>
            <person name="Pinto D."/>
            <person name="Vollmers J."/>
            <person name="Rivas-Marin E."/>
            <person name="Kohn T."/>
            <person name="Peeters S.H."/>
            <person name="Heuer A."/>
            <person name="Rast P."/>
            <person name="Oberbeckmann S."/>
            <person name="Bunk B."/>
            <person name="Jeske O."/>
            <person name="Meyerdierks A."/>
            <person name="Storesund J.E."/>
            <person name="Kallscheuer N."/>
            <person name="Luecker S."/>
            <person name="Lage O.M."/>
            <person name="Pohl T."/>
            <person name="Merkel B.J."/>
            <person name="Hornburger P."/>
            <person name="Mueller R.-W."/>
            <person name="Bruemmer F."/>
            <person name="Labrenz M."/>
            <person name="Spormann A.M."/>
            <person name="Op den Camp H."/>
            <person name="Overmann J."/>
            <person name="Amann R."/>
            <person name="Jetten M.S.M."/>
            <person name="Mascher T."/>
            <person name="Medema M.H."/>
            <person name="Devos D.P."/>
            <person name="Kaster A.-K."/>
            <person name="Ovreas L."/>
            <person name="Rohde M."/>
            <person name="Galperin M.Y."/>
            <person name="Jogler C."/>
        </authorList>
    </citation>
    <scope>NUCLEOTIDE SEQUENCE [LARGE SCALE GENOMIC DNA]</scope>
    <source>
        <strain evidence="3 4">Mal4</strain>
    </source>
</reference>
<gene>
    <name evidence="3" type="ORF">Mal4_55870</name>
</gene>
<name>A0A517ZFK7_9PLAN</name>
<dbReference type="AlphaFoldDB" id="A0A517ZFK7"/>
<dbReference type="OrthoDB" id="248528at2"/>
<dbReference type="SUPFAM" id="SSF52499">
    <property type="entry name" value="Isochorismatase-like hydrolases"/>
    <property type="match status" value="1"/>
</dbReference>
<evidence type="ECO:0000259" key="2">
    <source>
        <dbReference type="Pfam" id="PF00857"/>
    </source>
</evidence>
<organism evidence="3 4">
    <name type="scientific">Maioricimonas rarisocia</name>
    <dbReference type="NCBI Taxonomy" id="2528026"/>
    <lineage>
        <taxon>Bacteria</taxon>
        <taxon>Pseudomonadati</taxon>
        <taxon>Planctomycetota</taxon>
        <taxon>Planctomycetia</taxon>
        <taxon>Planctomycetales</taxon>
        <taxon>Planctomycetaceae</taxon>
        <taxon>Maioricimonas</taxon>
    </lineage>
</organism>
<dbReference type="EMBL" id="CP036275">
    <property type="protein sequence ID" value="QDU41222.1"/>
    <property type="molecule type" value="Genomic_DNA"/>
</dbReference>
<dbReference type="Proteomes" id="UP000320496">
    <property type="component" value="Chromosome"/>
</dbReference>
<feature type="signal peptide" evidence="1">
    <location>
        <begin position="1"/>
        <end position="24"/>
    </location>
</feature>
<dbReference type="InterPro" id="IPR000868">
    <property type="entry name" value="Isochorismatase-like_dom"/>
</dbReference>
<feature type="domain" description="Isochorismatase-like" evidence="2">
    <location>
        <begin position="271"/>
        <end position="333"/>
    </location>
</feature>
<evidence type="ECO:0000313" key="4">
    <source>
        <dbReference type="Proteomes" id="UP000320496"/>
    </source>
</evidence>
<sequence length="362" mass="40300" precursor="true">MIQARSFLLVATTSVMFLSSSTDASEPAAPSLRTYRNVLTPIEEPAPLMADHPEYVQPIDDVRRYESPILVDDEQADLSVRAWRYSYNARGIIEIPNRIDGAKTAVVMVHPWGIDDGQGWDTPQPAGVAFGCTPEKNARFLQHAAEIVNPMIERLRERVGLVVYSLPGDADPIRTGLYRSLNRTPSDQEREEAGRQLEEKLSSFDYTGGELPEEIAVSSERPVVDYFRQFPGLDASPRYNNDGFWSLPIPVMKPINVASDDVVFYDLQGYDRLKVFLRSHGIQHVLLCGYATDMCVCTTAAGYRNLRQDFNVFLVGDATQATFPSNRTAAYATNQALSHAALDVLITQVSWVREIEPAAGPE</sequence>
<protein>
    <submittedName>
        <fullName evidence="3">Isochorismatase family protein</fullName>
    </submittedName>
</protein>
<proteinExistence type="predicted"/>
<accession>A0A517ZFK7</accession>
<feature type="chain" id="PRO_5021742182" evidence="1">
    <location>
        <begin position="25"/>
        <end position="362"/>
    </location>
</feature>
<keyword evidence="4" id="KW-1185">Reference proteome</keyword>